<evidence type="ECO:0000256" key="3">
    <source>
        <dbReference type="ARBA" id="ARBA00022692"/>
    </source>
</evidence>
<comment type="subcellular location">
    <subcellularLocation>
        <location evidence="1">Cell membrane</location>
        <topology evidence="1">Multi-pass membrane protein</topology>
    </subcellularLocation>
</comment>
<evidence type="ECO:0000256" key="5">
    <source>
        <dbReference type="ARBA" id="ARBA00023136"/>
    </source>
</evidence>
<evidence type="ECO:0000256" key="2">
    <source>
        <dbReference type="ARBA" id="ARBA00022475"/>
    </source>
</evidence>
<keyword evidence="9" id="KW-1185">Reference proteome</keyword>
<comment type="caution">
    <text evidence="8">The sequence shown here is derived from an EMBL/GenBank/DDBJ whole genome shotgun (WGS) entry which is preliminary data.</text>
</comment>
<keyword evidence="3 6" id="KW-0812">Transmembrane</keyword>
<feature type="transmembrane region" description="Helical" evidence="6">
    <location>
        <begin position="48"/>
        <end position="66"/>
    </location>
</feature>
<reference evidence="8 9" key="1">
    <citation type="submission" date="2020-07" db="EMBL/GenBank/DDBJ databases">
        <title>Sequencing the genomes of 1000 actinobacteria strains.</title>
        <authorList>
            <person name="Klenk H.-P."/>
        </authorList>
    </citation>
    <scope>NUCLEOTIDE SEQUENCE [LARGE SCALE GENOMIC DNA]</scope>
    <source>
        <strain evidence="8 9">DSM 24662</strain>
    </source>
</reference>
<dbReference type="EMBL" id="JACCBV010000001">
    <property type="protein sequence ID" value="NYE19975.1"/>
    <property type="molecule type" value="Genomic_DNA"/>
</dbReference>
<evidence type="ECO:0000259" key="7">
    <source>
        <dbReference type="Pfam" id="PF13396"/>
    </source>
</evidence>
<evidence type="ECO:0000313" key="8">
    <source>
        <dbReference type="EMBL" id="NYE19975.1"/>
    </source>
</evidence>
<sequence>MTKTKKQLSPGAKAAVGVGAVAQLLFAFLAFWDLSHRDGDEIRGPKPAWIPVILVNWIGPTTYFMFGIRR</sequence>
<gene>
    <name evidence="8" type="ORF">BJ991_002003</name>
</gene>
<feature type="domain" description="Cardiolipin synthase N-terminal" evidence="7">
    <location>
        <begin position="26"/>
        <end position="67"/>
    </location>
</feature>
<accession>A0A7Y9KJP0</accession>
<organism evidence="8 9">
    <name type="scientific">Microbacterium immunditiarum</name>
    <dbReference type="NCBI Taxonomy" id="337480"/>
    <lineage>
        <taxon>Bacteria</taxon>
        <taxon>Bacillati</taxon>
        <taxon>Actinomycetota</taxon>
        <taxon>Actinomycetes</taxon>
        <taxon>Micrococcales</taxon>
        <taxon>Microbacteriaceae</taxon>
        <taxon>Microbacterium</taxon>
    </lineage>
</organism>
<dbReference type="RefSeq" id="WP_179489640.1">
    <property type="nucleotide sequence ID" value="NZ_JACCBV010000001.1"/>
</dbReference>
<keyword evidence="5 6" id="KW-0472">Membrane</keyword>
<keyword evidence="4 6" id="KW-1133">Transmembrane helix</keyword>
<dbReference type="Proteomes" id="UP000576969">
    <property type="component" value="Unassembled WGS sequence"/>
</dbReference>
<dbReference type="InterPro" id="IPR027379">
    <property type="entry name" value="CLS_N"/>
</dbReference>
<proteinExistence type="predicted"/>
<protein>
    <recommendedName>
        <fullName evidence="7">Cardiolipin synthase N-terminal domain-containing protein</fullName>
    </recommendedName>
</protein>
<evidence type="ECO:0000313" key="9">
    <source>
        <dbReference type="Proteomes" id="UP000576969"/>
    </source>
</evidence>
<dbReference type="AlphaFoldDB" id="A0A7Y9KJP0"/>
<keyword evidence="2" id="KW-1003">Cell membrane</keyword>
<evidence type="ECO:0000256" key="6">
    <source>
        <dbReference type="SAM" id="Phobius"/>
    </source>
</evidence>
<evidence type="ECO:0000256" key="1">
    <source>
        <dbReference type="ARBA" id="ARBA00004651"/>
    </source>
</evidence>
<dbReference type="Pfam" id="PF13396">
    <property type="entry name" value="PLDc_N"/>
    <property type="match status" value="1"/>
</dbReference>
<evidence type="ECO:0000256" key="4">
    <source>
        <dbReference type="ARBA" id="ARBA00022989"/>
    </source>
</evidence>
<feature type="transmembrane region" description="Helical" evidence="6">
    <location>
        <begin position="12"/>
        <end position="32"/>
    </location>
</feature>
<name>A0A7Y9KJP0_9MICO</name>
<dbReference type="GO" id="GO:0005886">
    <property type="term" value="C:plasma membrane"/>
    <property type="evidence" value="ECO:0007669"/>
    <property type="project" value="UniProtKB-SubCell"/>
</dbReference>